<dbReference type="KEGG" id="vvu:VV2_0982"/>
<evidence type="ECO:0000313" key="3">
    <source>
        <dbReference type="Proteomes" id="UP000002275"/>
    </source>
</evidence>
<dbReference type="Pfam" id="PF11777">
    <property type="entry name" value="DUF3316"/>
    <property type="match status" value="1"/>
</dbReference>
<dbReference type="AlphaFoldDB" id="A0A3Q0KZA9"/>
<name>A0A3Q0KZA9_VIBVU</name>
<evidence type="ECO:0000313" key="2">
    <source>
        <dbReference type="EMBL" id="AAO07894.2"/>
    </source>
</evidence>
<accession>A0A3Q0KZA9</accession>
<keyword evidence="1" id="KW-0732">Signal</keyword>
<dbReference type="Proteomes" id="UP000002275">
    <property type="component" value="Chromosome II"/>
</dbReference>
<reference evidence="2 3" key="3">
    <citation type="journal article" date="2011" name="Mol. Syst. Biol.">
        <title>Integrative genome-scale metabolic analysis of Vibrio vulnificus for drug targeting and discovery.</title>
        <authorList>
            <person name="Kim H.U."/>
            <person name="Kim S.Y."/>
            <person name="Jeong H."/>
            <person name="Kim T.Y."/>
            <person name="Kim J.J."/>
            <person name="Choy H.E."/>
            <person name="Yi K.Y."/>
            <person name="Rhee J.H."/>
            <person name="Lee S.Y."/>
        </authorList>
    </citation>
    <scope>NUCLEOTIDE SEQUENCE [LARGE SCALE GENOMIC DNA]</scope>
    <source>
        <strain evidence="2 3">CMCP6</strain>
    </source>
</reference>
<gene>
    <name evidence="2" type="ordered locus">VV2_0982</name>
</gene>
<feature type="chain" id="PRO_5018166079" evidence="1">
    <location>
        <begin position="23"/>
        <end position="118"/>
    </location>
</feature>
<protein>
    <submittedName>
        <fullName evidence="2">Acyl-CoA synthetase</fullName>
    </submittedName>
</protein>
<evidence type="ECO:0000256" key="1">
    <source>
        <dbReference type="SAM" id="SignalP"/>
    </source>
</evidence>
<organism evidence="2 3">
    <name type="scientific">Vibrio vulnificus (strain CMCP6)</name>
    <dbReference type="NCBI Taxonomy" id="216895"/>
    <lineage>
        <taxon>Bacteria</taxon>
        <taxon>Pseudomonadati</taxon>
        <taxon>Pseudomonadota</taxon>
        <taxon>Gammaproteobacteria</taxon>
        <taxon>Vibrionales</taxon>
        <taxon>Vibrionaceae</taxon>
        <taxon>Vibrio</taxon>
    </lineage>
</organism>
<dbReference type="EMBL" id="AE016796">
    <property type="protein sequence ID" value="AAO07894.2"/>
    <property type="molecule type" value="Genomic_DNA"/>
</dbReference>
<dbReference type="InterPro" id="IPR016879">
    <property type="entry name" value="UCP028299"/>
</dbReference>
<dbReference type="PIRSF" id="PIRSF028299">
    <property type="entry name" value="UCP028299"/>
    <property type="match status" value="1"/>
</dbReference>
<proteinExistence type="predicted"/>
<sequence length="118" mass="13206">MNIMKKMILLATALTLSSTVFASVETQIGETSLHTDTFANKQAAYDAGLMKAQELRAMTPTELTHELSVFSQRPVYDSLKISDIEVKVEEFAKESGKVAYRAIVDVDYQYQYRESGNS</sequence>
<reference evidence="2 3" key="2">
    <citation type="journal article" date="2003" name="Infect. Immun.">
        <title>Characterization and pathogenic significance of Vibrio vulnificus antigens preferentially expressed in septicemic patients.</title>
        <authorList>
            <person name="Kim Y.R."/>
            <person name="Lee S.E."/>
            <person name="Kim C.M."/>
            <person name="Kim S.Y."/>
            <person name="Shin E.K."/>
            <person name="Shin D.H."/>
            <person name="Chung S.S."/>
            <person name="Choy H.E."/>
            <person name="Progulske-Fox A."/>
            <person name="Hillman J.D."/>
            <person name="Handfield M."/>
            <person name="Rhee J.H."/>
        </authorList>
    </citation>
    <scope>NUCLEOTIDE SEQUENCE [LARGE SCALE GENOMIC DNA]</scope>
    <source>
        <strain evidence="2 3">CMCP6</strain>
    </source>
</reference>
<feature type="signal peptide" evidence="1">
    <location>
        <begin position="1"/>
        <end position="22"/>
    </location>
</feature>
<reference evidence="3" key="1">
    <citation type="submission" date="2002-12" db="EMBL/GenBank/DDBJ databases">
        <title>Complete genome sequence of Vibrio vulnificus CMCP6.</title>
        <authorList>
            <person name="Rhee J.H."/>
            <person name="Kim S.Y."/>
            <person name="Chung S.S."/>
            <person name="Kim J.J."/>
            <person name="Moon Y.H."/>
            <person name="Jeong H."/>
            <person name="Choy H.E."/>
        </authorList>
    </citation>
    <scope>NUCLEOTIDE SEQUENCE [LARGE SCALE GENOMIC DNA]</scope>
    <source>
        <strain evidence="3">CMCP6</strain>
    </source>
</reference>